<keyword evidence="4" id="KW-0732">Signal</keyword>
<dbReference type="InterPro" id="IPR000618">
    <property type="entry name" value="Insect_cuticle"/>
</dbReference>
<evidence type="ECO:0000256" key="1">
    <source>
        <dbReference type="ARBA" id="ARBA00022460"/>
    </source>
</evidence>
<feature type="compositionally biased region" description="Polar residues" evidence="3">
    <location>
        <begin position="210"/>
        <end position="224"/>
    </location>
</feature>
<evidence type="ECO:0000256" key="3">
    <source>
        <dbReference type="SAM" id="MobiDB-lite"/>
    </source>
</evidence>
<dbReference type="PROSITE" id="PS51155">
    <property type="entry name" value="CHIT_BIND_RR_2"/>
    <property type="match status" value="1"/>
</dbReference>
<feature type="region of interest" description="Disordered" evidence="3">
    <location>
        <begin position="86"/>
        <end position="190"/>
    </location>
</feature>
<dbReference type="Pfam" id="PF00379">
    <property type="entry name" value="Chitin_bind_4"/>
    <property type="match status" value="1"/>
</dbReference>
<sequence>QILIVALFTVGAATAAATAEGRISYQDPPRYQFRYTIKDSSEHFGHSEVRDLGRTEGEYFVKLPDGRMKTVTYVADDSGYHPKVVYKNSETEQNSYSPKPEGSSKSHSRPEKLKPRYNNDVPIKSINSPYRPDRYKNSGYKPFRTTSKPLTIPTFPHRLSKPAYTTAIPTAKPSTPNRVRRPKYITTPIPSYTTPRTSYLPYQPKRVPYTSTISHESGPSNNSPEFRKFSKSSNQYGDRNIPIYSQIPSYPSATKPFPNKLVPIFHVEKDLFLPAPHSPSLSHPFPQTPQIYEPTPDQFYHPQKPFHFNPSLFTPLPSLSPSQLHHPSYDPIGPSVVARVVAVPIPIEKHNELKPLRHYQLEDINHKSRSLSNSRSNRKSNVAKSSSSTRKSPSTTRNQQVNNVRTSALVRNNAAIRITKTIEDEIEEYDEAAEAYI</sequence>
<feature type="signal peptide" evidence="4">
    <location>
        <begin position="1"/>
        <end position="17"/>
    </location>
</feature>
<dbReference type="InterPro" id="IPR031311">
    <property type="entry name" value="CHIT_BIND_RR_consensus"/>
</dbReference>
<reference evidence="5 6" key="1">
    <citation type="submission" date="2024-05" db="EMBL/GenBank/DDBJ databases">
        <authorList>
            <person name="Wallberg A."/>
        </authorList>
    </citation>
    <scope>NUCLEOTIDE SEQUENCE [LARGE SCALE GENOMIC DNA]</scope>
</reference>
<dbReference type="EMBL" id="CAXKWB010013462">
    <property type="protein sequence ID" value="CAL4107847.1"/>
    <property type="molecule type" value="Genomic_DNA"/>
</dbReference>
<dbReference type="InterPro" id="IPR051217">
    <property type="entry name" value="Insect_Cuticle_Struc_Prot"/>
</dbReference>
<name>A0AAV2R1Z0_MEGNR</name>
<feature type="compositionally biased region" description="Low complexity" evidence="3">
    <location>
        <begin position="370"/>
        <end position="398"/>
    </location>
</feature>
<protein>
    <submittedName>
        <fullName evidence="5">Uncharacterized protein</fullName>
    </submittedName>
</protein>
<dbReference type="GO" id="GO:0031012">
    <property type="term" value="C:extracellular matrix"/>
    <property type="evidence" value="ECO:0007669"/>
    <property type="project" value="TreeGrafter"/>
</dbReference>
<evidence type="ECO:0000313" key="6">
    <source>
        <dbReference type="Proteomes" id="UP001497623"/>
    </source>
</evidence>
<dbReference type="PANTHER" id="PTHR12236:SF79">
    <property type="entry name" value="CUTICULAR PROTEIN 50CB-RELATED"/>
    <property type="match status" value="1"/>
</dbReference>
<evidence type="ECO:0000313" key="5">
    <source>
        <dbReference type="EMBL" id="CAL4107847.1"/>
    </source>
</evidence>
<feature type="non-terminal residue" evidence="5">
    <location>
        <position position="1"/>
    </location>
</feature>
<feature type="compositionally biased region" description="Basic and acidic residues" evidence="3">
    <location>
        <begin position="102"/>
        <end position="114"/>
    </location>
</feature>
<keyword evidence="1 2" id="KW-0193">Cuticle</keyword>
<dbReference type="AlphaFoldDB" id="A0AAV2R1Z0"/>
<feature type="chain" id="PRO_5043472339" evidence="4">
    <location>
        <begin position="18"/>
        <end position="437"/>
    </location>
</feature>
<dbReference type="GO" id="GO:0042302">
    <property type="term" value="F:structural constituent of cuticle"/>
    <property type="evidence" value="ECO:0007669"/>
    <property type="project" value="UniProtKB-UniRule"/>
</dbReference>
<evidence type="ECO:0000256" key="2">
    <source>
        <dbReference type="PROSITE-ProRule" id="PRU00497"/>
    </source>
</evidence>
<feature type="region of interest" description="Disordered" evidence="3">
    <location>
        <begin position="210"/>
        <end position="232"/>
    </location>
</feature>
<keyword evidence="6" id="KW-1185">Reference proteome</keyword>
<gene>
    <name evidence="5" type="ORF">MNOR_LOCUS18663</name>
</gene>
<dbReference type="Proteomes" id="UP001497623">
    <property type="component" value="Unassembled WGS sequence"/>
</dbReference>
<dbReference type="GO" id="GO:0005615">
    <property type="term" value="C:extracellular space"/>
    <property type="evidence" value="ECO:0007669"/>
    <property type="project" value="TreeGrafter"/>
</dbReference>
<comment type="caution">
    <text evidence="5">The sequence shown here is derived from an EMBL/GenBank/DDBJ whole genome shotgun (WGS) entry which is preliminary data.</text>
</comment>
<proteinExistence type="predicted"/>
<feature type="region of interest" description="Disordered" evidence="3">
    <location>
        <begin position="365"/>
        <end position="406"/>
    </location>
</feature>
<feature type="non-terminal residue" evidence="5">
    <location>
        <position position="437"/>
    </location>
</feature>
<organism evidence="5 6">
    <name type="scientific">Meganyctiphanes norvegica</name>
    <name type="common">Northern krill</name>
    <name type="synonym">Thysanopoda norvegica</name>
    <dbReference type="NCBI Taxonomy" id="48144"/>
    <lineage>
        <taxon>Eukaryota</taxon>
        <taxon>Metazoa</taxon>
        <taxon>Ecdysozoa</taxon>
        <taxon>Arthropoda</taxon>
        <taxon>Crustacea</taxon>
        <taxon>Multicrustacea</taxon>
        <taxon>Malacostraca</taxon>
        <taxon>Eumalacostraca</taxon>
        <taxon>Eucarida</taxon>
        <taxon>Euphausiacea</taxon>
        <taxon>Euphausiidae</taxon>
        <taxon>Meganyctiphanes</taxon>
    </lineage>
</organism>
<dbReference type="PANTHER" id="PTHR12236">
    <property type="entry name" value="STRUCTURAL CONTITUENT OF CUTICLE"/>
    <property type="match status" value="1"/>
</dbReference>
<dbReference type="PROSITE" id="PS00233">
    <property type="entry name" value="CHIT_BIND_RR_1"/>
    <property type="match status" value="1"/>
</dbReference>
<evidence type="ECO:0000256" key="4">
    <source>
        <dbReference type="SAM" id="SignalP"/>
    </source>
</evidence>
<accession>A0AAV2R1Z0</accession>